<dbReference type="PANTHER" id="PTHR32294">
    <property type="entry name" value="DNA POLYMERASE III SUBUNIT ALPHA"/>
    <property type="match status" value="1"/>
</dbReference>
<dbReference type="KEGG" id="cuh:BJN34_27000"/>
<dbReference type="InterPro" id="IPR012340">
    <property type="entry name" value="NA-bd_OB-fold"/>
</dbReference>
<dbReference type="InterPro" id="IPR004365">
    <property type="entry name" value="NA-bd_OB_tRNA"/>
</dbReference>
<gene>
    <name evidence="4" type="ORF">BJN34_27000</name>
</gene>
<accession>A0A1U9UXX6</accession>
<comment type="similarity">
    <text evidence="1">Belongs to the DNA polymerase type-C family. DnaE2 subfamily.</text>
</comment>
<feature type="domain" description="OB" evidence="3">
    <location>
        <begin position="27"/>
        <end position="101"/>
    </location>
</feature>
<dbReference type="Gene3D" id="2.40.50.140">
    <property type="entry name" value="Nucleic acid-binding proteins"/>
    <property type="match status" value="1"/>
</dbReference>
<evidence type="ECO:0000313" key="5">
    <source>
        <dbReference type="Proteomes" id="UP000189627"/>
    </source>
</evidence>
<dbReference type="AlphaFoldDB" id="A0A1U9UXX6"/>
<dbReference type="GO" id="GO:0008408">
    <property type="term" value="F:3'-5' exonuclease activity"/>
    <property type="evidence" value="ECO:0007669"/>
    <property type="project" value="InterPro"/>
</dbReference>
<organism evidence="4 5">
    <name type="scientific">Cupriavidus necator</name>
    <name type="common">Alcaligenes eutrophus</name>
    <name type="synonym">Ralstonia eutropha</name>
    <dbReference type="NCBI Taxonomy" id="106590"/>
    <lineage>
        <taxon>Bacteria</taxon>
        <taxon>Pseudomonadati</taxon>
        <taxon>Pseudomonadota</taxon>
        <taxon>Betaproteobacteria</taxon>
        <taxon>Burkholderiales</taxon>
        <taxon>Burkholderiaceae</taxon>
        <taxon>Cupriavidus</taxon>
    </lineage>
</organism>
<dbReference type="GO" id="GO:0006260">
    <property type="term" value="P:DNA replication"/>
    <property type="evidence" value="ECO:0007669"/>
    <property type="project" value="InterPro"/>
</dbReference>
<dbReference type="Pfam" id="PF01336">
    <property type="entry name" value="tRNA_anti-codon"/>
    <property type="match status" value="1"/>
</dbReference>
<evidence type="ECO:0000256" key="1">
    <source>
        <dbReference type="ARBA" id="ARBA00007391"/>
    </source>
</evidence>
<dbReference type="Proteomes" id="UP000189627">
    <property type="component" value="Chromosome 2"/>
</dbReference>
<evidence type="ECO:0000259" key="3">
    <source>
        <dbReference type="Pfam" id="PF01336"/>
    </source>
</evidence>
<dbReference type="InterPro" id="IPR004805">
    <property type="entry name" value="DnaE2/DnaE/PolC"/>
</dbReference>
<reference evidence="5" key="1">
    <citation type="submission" date="2017-02" db="EMBL/GenBank/DDBJ databases">
        <title>Complete genome sequence of Cupriavidus necator strain NH9, a 3-chlorobenzoate degrader.</title>
        <authorList>
            <person name="Moriuchi R."/>
            <person name="Dohra H."/>
            <person name="Ogawa N."/>
        </authorList>
    </citation>
    <scope>NUCLEOTIDE SEQUENCE [LARGE SCALE GENOMIC DNA]</scope>
    <source>
        <strain evidence="5">NH9</strain>
    </source>
</reference>
<dbReference type="CDD" id="cd04485">
    <property type="entry name" value="DnaE_OBF"/>
    <property type="match status" value="1"/>
</dbReference>
<proteinExistence type="inferred from homology"/>
<dbReference type="OrthoDB" id="9803237at2"/>
<evidence type="ECO:0000256" key="2">
    <source>
        <dbReference type="ARBA" id="ARBA00017273"/>
    </source>
</evidence>
<name>A0A1U9UXX6_CUPNE</name>
<protein>
    <recommendedName>
        <fullName evidence="2">Error-prone DNA polymerase</fullName>
    </recommendedName>
</protein>
<dbReference type="EMBL" id="CP017758">
    <property type="protein sequence ID" value="AQV97513.1"/>
    <property type="molecule type" value="Genomic_DNA"/>
</dbReference>
<sequence>MASGKQLAAIRFATASQLARCANGRRVRACGIVTVRQRPATASGTIFATIEDETGSINLILWPDLIERQRKEVLGATLLGVVGTWQRQGDVRHLVAKELVDLSPLLGRLMVGSRDFH</sequence>
<evidence type="ECO:0000313" key="4">
    <source>
        <dbReference type="EMBL" id="AQV97513.1"/>
    </source>
</evidence>
<dbReference type="GO" id="GO:0003676">
    <property type="term" value="F:nucleic acid binding"/>
    <property type="evidence" value="ECO:0007669"/>
    <property type="project" value="InterPro"/>
</dbReference>
<dbReference type="PANTHER" id="PTHR32294:SF4">
    <property type="entry name" value="ERROR-PRONE DNA POLYMERASE"/>
    <property type="match status" value="1"/>
</dbReference>